<feature type="compositionally biased region" description="Acidic residues" evidence="1">
    <location>
        <begin position="750"/>
        <end position="767"/>
    </location>
</feature>
<proteinExistence type="predicted"/>
<evidence type="ECO:0000259" key="2">
    <source>
        <dbReference type="SMART" id="SM00597"/>
    </source>
</evidence>
<dbReference type="EMBL" id="GGMR01000740">
    <property type="protein sequence ID" value="MBY13359.1"/>
    <property type="molecule type" value="Transcribed_RNA"/>
</dbReference>
<name>A0A2S2N898_SCHGA</name>
<dbReference type="SMART" id="SM00597">
    <property type="entry name" value="ZnF_TTF"/>
    <property type="match status" value="1"/>
</dbReference>
<feature type="region of interest" description="Disordered" evidence="1">
    <location>
        <begin position="750"/>
        <end position="770"/>
    </location>
</feature>
<dbReference type="InterPro" id="IPR025398">
    <property type="entry name" value="DUF4371"/>
</dbReference>
<dbReference type="InterPro" id="IPR006580">
    <property type="entry name" value="Znf_TTF"/>
</dbReference>
<evidence type="ECO:0000313" key="3">
    <source>
        <dbReference type="EMBL" id="MBY13359.1"/>
    </source>
</evidence>
<gene>
    <name evidence="3" type="primary">ZMYM1_82</name>
    <name evidence="3" type="ORF">g.3335</name>
</gene>
<dbReference type="InterPro" id="IPR012337">
    <property type="entry name" value="RNaseH-like_sf"/>
</dbReference>
<dbReference type="AlphaFoldDB" id="A0A2S2N898"/>
<dbReference type="SUPFAM" id="SSF53098">
    <property type="entry name" value="Ribonuclease H-like"/>
    <property type="match status" value="1"/>
</dbReference>
<sequence length="875" mass="100854">MYFEIFNMLEDVHSLSDNQIAIDSINDGRESNQDFNKLVNELDVNAAERAEELQTEESSNNQKYYNNSSHGNEFEELIFMSSLSTWDNDPAILSKISRFTPEMIDLVLKWGPCQPKSNELPNGKFPKEANRCFHESWYYRKLSDGTEHRDWLTYSPSLNKMYCLYCILFGRHAQKAWVTDGFRQFQNGTIALIAHETTSVHVEASLRVKLRESCMPILPIMVEERKKQVAFNREIVRQLVEIIKYLGYHSLSFRGHREQWSNIIKGNFKDLVVLLSTHSPEISLHISNLQLKGRKELSFISWNQQNLLISAISEEICTIIKSEIKLARFFSISIDTTFDVSRKEQVTFILRYINEFGIVCERLIGMKESAYTTGQALFTLFSEVMESNDLDWKKYLVGQSYDGAASMQGKYNGLQTKVREINPQAVFIWCHAHRLDLIITSAVGSCSTAVNLFGNLEKLFVFISCSKRRNSIYREKQTLRYPNSRIRSIKKVETTRWMSQAFALDTVLKTLESILDTLEDVKNVEGQVDYRVGAECNGLIQYLESFIFLLTANVFKKIFDYVEPVSRALQAHNIDILTAIDFLKKSEKNIFNLRCDTIFQDFYDTAKTTAQDLNFEIELNLPTKRQRRVPRQSGETNSDDPINDPVVSYKVNTYFVIIDKVLTELKKRFQDNTIDIAKDLALISPKLIYAMRKELSIPSDAFSSICENYKRFLNKDDILREYIQFIKSNIEITVSEKLPDFLHTTNSSFEEESSCDESNQDENETDNDLTTNTIQYSGSLLIMYKFFSLKGLKSIFPNLYQVIQIGVTLPISSASTERSFSKLKIVKTRLRSTMTQNRLEDLLIISCESDISVQTENVVNNFAKRSSVLSKALSL</sequence>
<dbReference type="Pfam" id="PF05699">
    <property type="entry name" value="Dimer_Tnp_hAT"/>
    <property type="match status" value="1"/>
</dbReference>
<protein>
    <submittedName>
        <fullName evidence="3">Zinc finger MYM-type protein 1</fullName>
    </submittedName>
</protein>
<evidence type="ECO:0000256" key="1">
    <source>
        <dbReference type="SAM" id="MobiDB-lite"/>
    </source>
</evidence>
<reference evidence="3" key="1">
    <citation type="submission" date="2018-04" db="EMBL/GenBank/DDBJ databases">
        <title>Transcriptome of Schizaphis graminum biotype I.</title>
        <authorList>
            <person name="Scully E.D."/>
            <person name="Geib S.M."/>
            <person name="Palmer N.A."/>
            <person name="Koch K."/>
            <person name="Bradshaw J."/>
            <person name="Heng-Moss T."/>
            <person name="Sarath G."/>
        </authorList>
    </citation>
    <scope>NUCLEOTIDE SEQUENCE</scope>
</reference>
<organism evidence="3">
    <name type="scientific">Schizaphis graminum</name>
    <name type="common">Green bug aphid</name>
    <dbReference type="NCBI Taxonomy" id="13262"/>
    <lineage>
        <taxon>Eukaryota</taxon>
        <taxon>Metazoa</taxon>
        <taxon>Ecdysozoa</taxon>
        <taxon>Arthropoda</taxon>
        <taxon>Hexapoda</taxon>
        <taxon>Insecta</taxon>
        <taxon>Pterygota</taxon>
        <taxon>Neoptera</taxon>
        <taxon>Paraneoptera</taxon>
        <taxon>Hemiptera</taxon>
        <taxon>Sternorrhyncha</taxon>
        <taxon>Aphidomorpha</taxon>
        <taxon>Aphidoidea</taxon>
        <taxon>Aphididae</taxon>
        <taxon>Aphidini</taxon>
        <taxon>Schizaphis</taxon>
    </lineage>
</organism>
<dbReference type="InterPro" id="IPR008906">
    <property type="entry name" value="HATC_C_dom"/>
</dbReference>
<dbReference type="Pfam" id="PF14291">
    <property type="entry name" value="DUF4371"/>
    <property type="match status" value="1"/>
</dbReference>
<feature type="domain" description="TTF-type" evidence="2">
    <location>
        <begin position="138"/>
        <end position="220"/>
    </location>
</feature>
<dbReference type="PANTHER" id="PTHR45749:SF37">
    <property type="entry name" value="OS05G0311600 PROTEIN"/>
    <property type="match status" value="1"/>
</dbReference>
<accession>A0A2S2N898</accession>
<dbReference type="PANTHER" id="PTHR45749">
    <property type="match status" value="1"/>
</dbReference>
<dbReference type="GO" id="GO:0046983">
    <property type="term" value="F:protein dimerization activity"/>
    <property type="evidence" value="ECO:0007669"/>
    <property type="project" value="InterPro"/>
</dbReference>